<feature type="domain" description="BTB" evidence="2">
    <location>
        <begin position="20"/>
        <end position="83"/>
    </location>
</feature>
<organism evidence="3 4">
    <name type="scientific">Diatrype stigma</name>
    <dbReference type="NCBI Taxonomy" id="117547"/>
    <lineage>
        <taxon>Eukaryota</taxon>
        <taxon>Fungi</taxon>
        <taxon>Dikarya</taxon>
        <taxon>Ascomycota</taxon>
        <taxon>Pezizomycotina</taxon>
        <taxon>Sordariomycetes</taxon>
        <taxon>Xylariomycetidae</taxon>
        <taxon>Xylariales</taxon>
        <taxon>Diatrypaceae</taxon>
        <taxon>Diatrype</taxon>
    </lineage>
</organism>
<dbReference type="EMBL" id="JAKJXP020000021">
    <property type="protein sequence ID" value="KAK7754369.1"/>
    <property type="molecule type" value="Genomic_DNA"/>
</dbReference>
<dbReference type="InterPro" id="IPR011333">
    <property type="entry name" value="SKP1/BTB/POZ_sf"/>
</dbReference>
<dbReference type="Pfam" id="PF00651">
    <property type="entry name" value="BTB"/>
    <property type="match status" value="1"/>
</dbReference>
<name>A0AAN9YU42_9PEZI</name>
<proteinExistence type="predicted"/>
<dbReference type="PROSITE" id="PS50097">
    <property type="entry name" value="BTB"/>
    <property type="match status" value="1"/>
</dbReference>
<reference evidence="3 4" key="1">
    <citation type="submission" date="2024-02" db="EMBL/GenBank/DDBJ databases">
        <title>De novo assembly and annotation of 12 fungi associated with fruit tree decline syndrome in Ontario, Canada.</title>
        <authorList>
            <person name="Sulman M."/>
            <person name="Ellouze W."/>
            <person name="Ilyukhin E."/>
        </authorList>
    </citation>
    <scope>NUCLEOTIDE SEQUENCE [LARGE SCALE GENOMIC DNA]</scope>
    <source>
        <strain evidence="3 4">M11/M66-122</strain>
    </source>
</reference>
<dbReference type="SUPFAM" id="SSF54695">
    <property type="entry name" value="POZ domain"/>
    <property type="match status" value="1"/>
</dbReference>
<evidence type="ECO:0000259" key="2">
    <source>
        <dbReference type="PROSITE" id="PS50097"/>
    </source>
</evidence>
<feature type="region of interest" description="Disordered" evidence="1">
    <location>
        <begin position="84"/>
        <end position="104"/>
    </location>
</feature>
<dbReference type="Gene3D" id="3.30.710.10">
    <property type="entry name" value="Potassium Channel Kv1.1, Chain A"/>
    <property type="match status" value="1"/>
</dbReference>
<sequence>MAMDTAWADNLHSHLFEFCVGPEKKVFTIHSASLLRLSPYFVTLISGDMREAHDRRVEWDDIDEETFIIFAQFVYTGNYNIHELPPDSPGPKRNEETATRKARDQYASSAFRTSSILDWVEDIEDKGSNSPSEDCMYTNALMPLLDRDYSPSVRDYENENPIAIVSLL</sequence>
<evidence type="ECO:0000313" key="3">
    <source>
        <dbReference type="EMBL" id="KAK7754369.1"/>
    </source>
</evidence>
<feature type="compositionally biased region" description="Basic and acidic residues" evidence="1">
    <location>
        <begin position="90"/>
        <end position="104"/>
    </location>
</feature>
<evidence type="ECO:0000313" key="4">
    <source>
        <dbReference type="Proteomes" id="UP001320420"/>
    </source>
</evidence>
<dbReference type="Proteomes" id="UP001320420">
    <property type="component" value="Unassembled WGS sequence"/>
</dbReference>
<protein>
    <recommendedName>
        <fullName evidence="2">BTB domain-containing protein</fullName>
    </recommendedName>
</protein>
<dbReference type="AlphaFoldDB" id="A0AAN9YU42"/>
<comment type="caution">
    <text evidence="3">The sequence shown here is derived from an EMBL/GenBank/DDBJ whole genome shotgun (WGS) entry which is preliminary data.</text>
</comment>
<gene>
    <name evidence="3" type="ORF">SLS62_003662</name>
</gene>
<accession>A0AAN9YU42</accession>
<keyword evidence="4" id="KW-1185">Reference proteome</keyword>
<dbReference type="InterPro" id="IPR000210">
    <property type="entry name" value="BTB/POZ_dom"/>
</dbReference>
<evidence type="ECO:0000256" key="1">
    <source>
        <dbReference type="SAM" id="MobiDB-lite"/>
    </source>
</evidence>